<organism evidence="7 8">
    <name type="scientific">Stigmatella erecta</name>
    <dbReference type="NCBI Taxonomy" id="83460"/>
    <lineage>
        <taxon>Bacteria</taxon>
        <taxon>Pseudomonadati</taxon>
        <taxon>Myxococcota</taxon>
        <taxon>Myxococcia</taxon>
        <taxon>Myxococcales</taxon>
        <taxon>Cystobacterineae</taxon>
        <taxon>Archangiaceae</taxon>
        <taxon>Stigmatella</taxon>
    </lineage>
</organism>
<dbReference type="GO" id="GO:0005524">
    <property type="term" value="F:ATP binding"/>
    <property type="evidence" value="ECO:0007669"/>
    <property type="project" value="UniProtKB-KW"/>
</dbReference>
<feature type="region of interest" description="Disordered" evidence="5">
    <location>
        <begin position="349"/>
        <end position="414"/>
    </location>
</feature>
<dbReference type="PROSITE" id="PS50011">
    <property type="entry name" value="PROTEIN_KINASE_DOM"/>
    <property type="match status" value="1"/>
</dbReference>
<evidence type="ECO:0000259" key="6">
    <source>
        <dbReference type="PROSITE" id="PS50011"/>
    </source>
</evidence>
<feature type="domain" description="Protein kinase" evidence="6">
    <location>
        <begin position="23"/>
        <end position="304"/>
    </location>
</feature>
<dbReference type="InterPro" id="IPR008271">
    <property type="entry name" value="Ser/Thr_kinase_AS"/>
</dbReference>
<proteinExistence type="predicted"/>
<keyword evidence="2" id="KW-0547">Nucleotide-binding</keyword>
<dbReference type="PANTHER" id="PTHR43289">
    <property type="entry name" value="MITOGEN-ACTIVATED PROTEIN KINASE KINASE KINASE 20-RELATED"/>
    <property type="match status" value="1"/>
</dbReference>
<keyword evidence="3 7" id="KW-0418">Kinase</keyword>
<accession>A0A1I0KMT9</accession>
<evidence type="ECO:0000256" key="4">
    <source>
        <dbReference type="ARBA" id="ARBA00022840"/>
    </source>
</evidence>
<dbReference type="Gene3D" id="3.30.200.20">
    <property type="entry name" value="Phosphorylase Kinase, domain 1"/>
    <property type="match status" value="1"/>
</dbReference>
<evidence type="ECO:0000313" key="7">
    <source>
        <dbReference type="EMBL" id="SEU26472.1"/>
    </source>
</evidence>
<dbReference type="SMART" id="SM00220">
    <property type="entry name" value="S_TKc"/>
    <property type="match status" value="1"/>
</dbReference>
<evidence type="ECO:0000256" key="1">
    <source>
        <dbReference type="ARBA" id="ARBA00022679"/>
    </source>
</evidence>
<dbReference type="GO" id="GO:0004674">
    <property type="term" value="F:protein serine/threonine kinase activity"/>
    <property type="evidence" value="ECO:0007669"/>
    <property type="project" value="UniProtKB-KW"/>
</dbReference>
<keyword evidence="8" id="KW-1185">Reference proteome</keyword>
<evidence type="ECO:0000256" key="5">
    <source>
        <dbReference type="SAM" id="MobiDB-lite"/>
    </source>
</evidence>
<evidence type="ECO:0000256" key="2">
    <source>
        <dbReference type="ARBA" id="ARBA00022741"/>
    </source>
</evidence>
<dbReference type="Pfam" id="PF00069">
    <property type="entry name" value="Pkinase"/>
    <property type="match status" value="1"/>
</dbReference>
<keyword evidence="7" id="KW-0723">Serine/threonine-protein kinase</keyword>
<dbReference type="AlphaFoldDB" id="A0A1I0KMT9"/>
<dbReference type="CDD" id="cd14014">
    <property type="entry name" value="STKc_PknB_like"/>
    <property type="match status" value="1"/>
</dbReference>
<dbReference type="SUPFAM" id="SSF56112">
    <property type="entry name" value="Protein kinase-like (PK-like)"/>
    <property type="match status" value="1"/>
</dbReference>
<keyword evidence="1" id="KW-0808">Transferase</keyword>
<reference evidence="8" key="1">
    <citation type="submission" date="2016-10" db="EMBL/GenBank/DDBJ databases">
        <authorList>
            <person name="Varghese N."/>
            <person name="Submissions S."/>
        </authorList>
    </citation>
    <scope>NUCLEOTIDE SEQUENCE [LARGE SCALE GENOMIC DNA]</scope>
    <source>
        <strain evidence="8">DSM 16858</strain>
    </source>
</reference>
<gene>
    <name evidence="7" type="ORF">SAMN05443639_112102</name>
</gene>
<name>A0A1I0KMT9_9BACT</name>
<dbReference type="Proteomes" id="UP000199181">
    <property type="component" value="Unassembled WGS sequence"/>
</dbReference>
<dbReference type="Gene3D" id="1.10.510.10">
    <property type="entry name" value="Transferase(Phosphotransferase) domain 1"/>
    <property type="match status" value="1"/>
</dbReference>
<keyword evidence="4" id="KW-0067">ATP-binding</keyword>
<sequence length="466" mass="49481">MQPPRTPELNPALLPLGTVIGSWRVVAWAGGGVHGAVYQAVPDHDERASPVALKLALLPRDPRFAREVALLSRVNHPHLPRLKDSGTWQHPGGTLHPFLVMDWVDGVPLYDWAGQHRPASRQVLRLLAQVARALQALHAQGCLHRDVKGGNILVHPSGGSALLADLGSGRDPDAATLTPSTLPPGTPAYRSPEACLFELQFFRDPQARYSAQPADDLYALGVTAYRLVTGEYPELGEPTRDEHGTWHLDGIASAAPCALNSQVDAGLNALILRMLARSPGQRGTAAELAEALEQAAGASAHSSLPADGARAPTQWESPSRPLRLGLAIAALWALGLWLCGVMPHEHPEHASAVRPEAGGARLEDGGTAGLGDEAVATSMESSLAPSVPGGSPEDPLPEPTPGQVRPNAKGRCPHPKQIAREGGCWVKMVLNRDECEMLNGVVLKGTCYVPVPHRERQPTSQPATPP</sequence>
<protein>
    <submittedName>
        <fullName evidence="7">Serine/threonine protein kinase</fullName>
    </submittedName>
</protein>
<dbReference type="RefSeq" id="WP_093523848.1">
    <property type="nucleotide sequence ID" value="NZ_FOIJ01000012.1"/>
</dbReference>
<evidence type="ECO:0000313" key="8">
    <source>
        <dbReference type="Proteomes" id="UP000199181"/>
    </source>
</evidence>
<evidence type="ECO:0000256" key="3">
    <source>
        <dbReference type="ARBA" id="ARBA00022777"/>
    </source>
</evidence>
<dbReference type="InterPro" id="IPR011009">
    <property type="entry name" value="Kinase-like_dom_sf"/>
</dbReference>
<dbReference type="PROSITE" id="PS00108">
    <property type="entry name" value="PROTEIN_KINASE_ST"/>
    <property type="match status" value="1"/>
</dbReference>
<dbReference type="InterPro" id="IPR000719">
    <property type="entry name" value="Prot_kinase_dom"/>
</dbReference>
<dbReference type="EMBL" id="FOIJ01000012">
    <property type="protein sequence ID" value="SEU26472.1"/>
    <property type="molecule type" value="Genomic_DNA"/>
</dbReference>
<dbReference type="PANTHER" id="PTHR43289:SF6">
    <property type="entry name" value="SERINE_THREONINE-PROTEIN KINASE NEKL-3"/>
    <property type="match status" value="1"/>
</dbReference>